<name>A0A915LB33_ROMCU</name>
<evidence type="ECO:0000313" key="2">
    <source>
        <dbReference type="WBParaSite" id="nRc.2.0.1.t48052-RA"/>
    </source>
</evidence>
<proteinExistence type="predicted"/>
<dbReference type="AlphaFoldDB" id="A0A915LB33"/>
<protein>
    <submittedName>
        <fullName evidence="2">Uncharacterized protein</fullName>
    </submittedName>
</protein>
<keyword evidence="1" id="KW-1185">Reference proteome</keyword>
<reference evidence="2" key="1">
    <citation type="submission" date="2022-11" db="UniProtKB">
        <authorList>
            <consortium name="WormBaseParasite"/>
        </authorList>
    </citation>
    <scope>IDENTIFICATION</scope>
</reference>
<dbReference type="Proteomes" id="UP000887565">
    <property type="component" value="Unplaced"/>
</dbReference>
<accession>A0A915LB33</accession>
<organism evidence="1 2">
    <name type="scientific">Romanomermis culicivorax</name>
    <name type="common">Nematode worm</name>
    <dbReference type="NCBI Taxonomy" id="13658"/>
    <lineage>
        <taxon>Eukaryota</taxon>
        <taxon>Metazoa</taxon>
        <taxon>Ecdysozoa</taxon>
        <taxon>Nematoda</taxon>
        <taxon>Enoplea</taxon>
        <taxon>Dorylaimia</taxon>
        <taxon>Mermithida</taxon>
        <taxon>Mermithoidea</taxon>
        <taxon>Mermithidae</taxon>
        <taxon>Romanomermis</taxon>
    </lineage>
</organism>
<dbReference type="WBParaSite" id="nRc.2.0.1.t48052-RA">
    <property type="protein sequence ID" value="nRc.2.0.1.t48052-RA"/>
    <property type="gene ID" value="nRc.2.0.1.g48052"/>
</dbReference>
<sequence length="121" mass="13109">MKLTVCTRSSSALTFLPPISNWGGDKDVTPELSTSSTVKPSALQGGEHCSTLSLVDSKMDDDGTGFLGRALLRRRKFSSSALSSSSSLLLSQMTFNSNSDVFLNRIIHVEKSENDNSYQKS</sequence>
<evidence type="ECO:0000313" key="1">
    <source>
        <dbReference type="Proteomes" id="UP000887565"/>
    </source>
</evidence>